<proteinExistence type="predicted"/>
<gene>
    <name evidence="2" type="ORF">SAMN05421748_106170</name>
</gene>
<dbReference type="GO" id="GO:0004519">
    <property type="term" value="F:endonuclease activity"/>
    <property type="evidence" value="ECO:0007669"/>
    <property type="project" value="UniProtKB-KW"/>
</dbReference>
<dbReference type="Gene3D" id="3.90.1570.10">
    <property type="entry name" value="tt1808, chain A"/>
    <property type="match status" value="1"/>
</dbReference>
<dbReference type="EMBL" id="OBDY01000006">
    <property type="protein sequence ID" value="SNY41475.1"/>
    <property type="molecule type" value="Genomic_DNA"/>
</dbReference>
<dbReference type="InterPro" id="IPR011335">
    <property type="entry name" value="Restrct_endonuc-II-like"/>
</dbReference>
<dbReference type="CDD" id="cd06260">
    <property type="entry name" value="DUF820-like"/>
    <property type="match status" value="1"/>
</dbReference>
<dbReference type="InterPro" id="IPR008538">
    <property type="entry name" value="Uma2"/>
</dbReference>
<sequence>MSAPHTLPVIGPFLDHSEPWTEAAYLALGETKPRIELIDGGLQVSPAGDLAHQGISHNLVRLLHPRARAANLHIVSAVNVRLSPGRILIPDVTVGTMGRLGAVAEVAKVELVAEILSPSSALVDRVWKRELYAAAGIEWYLLVEPDMPDYESVTLRLLHRRDGCYEEAATAGPGETLRSDRPFPIELHTDALLDI</sequence>
<organism evidence="2 3">
    <name type="scientific">Paractinoplanes atraurantiacus</name>
    <dbReference type="NCBI Taxonomy" id="1036182"/>
    <lineage>
        <taxon>Bacteria</taxon>
        <taxon>Bacillati</taxon>
        <taxon>Actinomycetota</taxon>
        <taxon>Actinomycetes</taxon>
        <taxon>Micromonosporales</taxon>
        <taxon>Micromonosporaceae</taxon>
        <taxon>Paractinoplanes</taxon>
    </lineage>
</organism>
<keyword evidence="2" id="KW-0540">Nuclease</keyword>
<name>A0A285I0I3_9ACTN</name>
<feature type="domain" description="Putative restriction endonuclease" evidence="1">
    <location>
        <begin position="24"/>
        <end position="188"/>
    </location>
</feature>
<dbReference type="Pfam" id="PF05685">
    <property type="entry name" value="Uma2"/>
    <property type="match status" value="1"/>
</dbReference>
<dbReference type="RefSeq" id="WP_097321180.1">
    <property type="nucleotide sequence ID" value="NZ_OBDY01000006.1"/>
</dbReference>
<dbReference type="PANTHER" id="PTHR35400:SF3">
    <property type="entry name" value="SLL1072 PROTEIN"/>
    <property type="match status" value="1"/>
</dbReference>
<keyword evidence="2" id="KW-0255">Endonuclease</keyword>
<dbReference type="OrthoDB" id="9799703at2"/>
<evidence type="ECO:0000259" key="1">
    <source>
        <dbReference type="Pfam" id="PF05685"/>
    </source>
</evidence>
<evidence type="ECO:0000313" key="3">
    <source>
        <dbReference type="Proteomes" id="UP000219612"/>
    </source>
</evidence>
<protein>
    <submittedName>
        <fullName evidence="2">Putative restriction endonuclease</fullName>
    </submittedName>
</protein>
<dbReference type="PANTHER" id="PTHR35400">
    <property type="entry name" value="SLR1083 PROTEIN"/>
    <property type="match status" value="1"/>
</dbReference>
<dbReference type="InterPro" id="IPR012296">
    <property type="entry name" value="Nuclease_put_TT1808"/>
</dbReference>
<dbReference type="Proteomes" id="UP000219612">
    <property type="component" value="Unassembled WGS sequence"/>
</dbReference>
<dbReference type="SUPFAM" id="SSF52980">
    <property type="entry name" value="Restriction endonuclease-like"/>
    <property type="match status" value="1"/>
</dbReference>
<evidence type="ECO:0000313" key="2">
    <source>
        <dbReference type="EMBL" id="SNY41475.1"/>
    </source>
</evidence>
<reference evidence="2 3" key="1">
    <citation type="submission" date="2017-09" db="EMBL/GenBank/DDBJ databases">
        <authorList>
            <person name="Ehlers B."/>
            <person name="Leendertz F.H."/>
        </authorList>
    </citation>
    <scope>NUCLEOTIDE SEQUENCE [LARGE SCALE GENOMIC DNA]</scope>
    <source>
        <strain evidence="2 3">CGMCC 4.6857</strain>
    </source>
</reference>
<keyword evidence="2" id="KW-0378">Hydrolase</keyword>
<keyword evidence="3" id="KW-1185">Reference proteome</keyword>
<accession>A0A285I0I3</accession>
<dbReference type="AlphaFoldDB" id="A0A285I0I3"/>